<comment type="subcellular location">
    <subcellularLocation>
        <location evidence="1">Endomembrane system</location>
        <topology evidence="1">Multi-pass membrane protein</topology>
    </subcellularLocation>
    <subcellularLocation>
        <location evidence="2">Golgi apparatus membrane</location>
    </subcellularLocation>
</comment>
<keyword evidence="4 8" id="KW-1133">Transmembrane helix</keyword>
<evidence type="ECO:0000256" key="3">
    <source>
        <dbReference type="ARBA" id="ARBA00022692"/>
    </source>
</evidence>
<dbReference type="Proteomes" id="UP000320333">
    <property type="component" value="Unassembled WGS sequence"/>
</dbReference>
<gene>
    <name evidence="9" type="ORF">CcCBS67573_g07326</name>
</gene>
<feature type="transmembrane region" description="Helical" evidence="8">
    <location>
        <begin position="429"/>
        <end position="452"/>
    </location>
</feature>
<feature type="region of interest" description="Disordered" evidence="7">
    <location>
        <begin position="153"/>
        <end position="268"/>
    </location>
</feature>
<evidence type="ECO:0000256" key="6">
    <source>
        <dbReference type="ARBA" id="ARBA00023136"/>
    </source>
</evidence>
<keyword evidence="6 8" id="KW-0472">Membrane</keyword>
<feature type="region of interest" description="Disordered" evidence="7">
    <location>
        <begin position="294"/>
        <end position="353"/>
    </location>
</feature>
<dbReference type="PANTHER" id="PTHR16133">
    <property type="entry name" value="SOLUTE CARRIER FAMILY 39 ZINC TRANSPORTER , MEMBER 9-RELATED"/>
    <property type="match status" value="1"/>
</dbReference>
<dbReference type="OrthoDB" id="19859at2759"/>
<dbReference type="InterPro" id="IPR045891">
    <property type="entry name" value="ZIP9"/>
</dbReference>
<keyword evidence="3 8" id="KW-0812">Transmembrane</keyword>
<dbReference type="GO" id="GO:0046873">
    <property type="term" value="F:metal ion transmembrane transporter activity"/>
    <property type="evidence" value="ECO:0007669"/>
    <property type="project" value="InterPro"/>
</dbReference>
<feature type="transmembrane region" description="Helical" evidence="8">
    <location>
        <begin position="97"/>
        <end position="116"/>
    </location>
</feature>
<name>A0A507EV93_9FUNG</name>
<dbReference type="AlphaFoldDB" id="A0A507EV93"/>
<dbReference type="EMBL" id="QEAP01000371">
    <property type="protein sequence ID" value="TPX67999.1"/>
    <property type="molecule type" value="Genomic_DNA"/>
</dbReference>
<dbReference type="InterPro" id="IPR003689">
    <property type="entry name" value="ZIP"/>
</dbReference>
<evidence type="ECO:0000256" key="4">
    <source>
        <dbReference type="ARBA" id="ARBA00022989"/>
    </source>
</evidence>
<evidence type="ECO:0000256" key="8">
    <source>
        <dbReference type="SAM" id="Phobius"/>
    </source>
</evidence>
<evidence type="ECO:0000256" key="2">
    <source>
        <dbReference type="ARBA" id="ARBA00004394"/>
    </source>
</evidence>
<sequence>MRIRRAFKRSCFVIVSMKSKKRVANMTQVEIRTLDAVVHGQIDVQSVGEPTAATKERQQKAAAGHNNSVSCRTQVHDWETPTGKAYFQMLQAFKERCAAMFSGAFIAGSVPLLFAFSESRLVLVSTFGSGLLVGTAMTVILPEGVETLYSASTLSQDSRSSHKNLVTAAESHSSPVRNIPSDTAKLSQRPDPIQENTPAKKAASDESNPNNKEKEGGPLDGLRRRIDRDDEPNDNQKVDPAIEIKSSQNTHSEHSEHRNHNHEKAHYEPSKYIGPPLILGFLFMLLIDQLGAASGGHAHSHTAPAQHNQTRRVSASGLPLHHPHTDEKVETASASSASAALSNHDHSGHGNSGGNMASATVGLVVHAAADGIALGAALTSDQGNLGFIVFLAIMLHKAPSAFGLTTHLLKTMDSKRGGISTRAKVRSHLLLFSLAAPIGAILTFCILSQLGFEDAIAMRIYTGVALLFSAGTFLYVATVHVLPEIYEDGRLSGAQTAALIVGMFVPMLMTVEHSH</sequence>
<dbReference type="GO" id="GO:0006829">
    <property type="term" value="P:zinc ion transport"/>
    <property type="evidence" value="ECO:0007669"/>
    <property type="project" value="InterPro"/>
</dbReference>
<evidence type="ECO:0008006" key="11">
    <source>
        <dbReference type="Google" id="ProtNLM"/>
    </source>
</evidence>
<protein>
    <recommendedName>
        <fullName evidence="11">Zinc/iron permease</fullName>
    </recommendedName>
</protein>
<feature type="compositionally biased region" description="Polar residues" evidence="7">
    <location>
        <begin position="170"/>
        <end position="186"/>
    </location>
</feature>
<proteinExistence type="predicted"/>
<evidence type="ECO:0000256" key="5">
    <source>
        <dbReference type="ARBA" id="ARBA00023034"/>
    </source>
</evidence>
<feature type="compositionally biased region" description="Basic and acidic residues" evidence="7">
    <location>
        <begin position="211"/>
        <end position="242"/>
    </location>
</feature>
<dbReference type="PANTHER" id="PTHR16133:SF0">
    <property type="entry name" value="ZINC_IRON REGULATED TRANSPORTER-RELATED PROTEIN 102B, ISOFORM E"/>
    <property type="match status" value="1"/>
</dbReference>
<feature type="transmembrane region" description="Helical" evidence="8">
    <location>
        <begin position="491"/>
        <end position="509"/>
    </location>
</feature>
<reference evidence="9 10" key="1">
    <citation type="journal article" date="2019" name="Sci. Rep.">
        <title>Comparative genomics of chytrid fungi reveal insights into the obligate biotrophic and pathogenic lifestyle of Synchytrium endobioticum.</title>
        <authorList>
            <person name="van de Vossenberg B.T.L.H."/>
            <person name="Warris S."/>
            <person name="Nguyen H.D.T."/>
            <person name="van Gent-Pelzer M.P.E."/>
            <person name="Joly D.L."/>
            <person name="van de Geest H.C."/>
            <person name="Bonants P.J.M."/>
            <person name="Smith D.S."/>
            <person name="Levesque C.A."/>
            <person name="van der Lee T.A.J."/>
        </authorList>
    </citation>
    <scope>NUCLEOTIDE SEQUENCE [LARGE SCALE GENOMIC DNA]</scope>
    <source>
        <strain evidence="9 10">CBS 675.73</strain>
    </source>
</reference>
<feature type="transmembrane region" description="Helical" evidence="8">
    <location>
        <begin position="385"/>
        <end position="409"/>
    </location>
</feature>
<evidence type="ECO:0000313" key="9">
    <source>
        <dbReference type="EMBL" id="TPX67999.1"/>
    </source>
</evidence>
<feature type="transmembrane region" description="Helical" evidence="8">
    <location>
        <begin position="458"/>
        <end position="479"/>
    </location>
</feature>
<organism evidence="9 10">
    <name type="scientific">Chytriomyces confervae</name>
    <dbReference type="NCBI Taxonomy" id="246404"/>
    <lineage>
        <taxon>Eukaryota</taxon>
        <taxon>Fungi</taxon>
        <taxon>Fungi incertae sedis</taxon>
        <taxon>Chytridiomycota</taxon>
        <taxon>Chytridiomycota incertae sedis</taxon>
        <taxon>Chytridiomycetes</taxon>
        <taxon>Chytridiales</taxon>
        <taxon>Chytriomycetaceae</taxon>
        <taxon>Chytriomyces</taxon>
    </lineage>
</organism>
<feature type="compositionally biased region" description="Polar residues" evidence="7">
    <location>
        <begin position="303"/>
        <end position="313"/>
    </location>
</feature>
<feature type="compositionally biased region" description="Basic and acidic residues" evidence="7">
    <location>
        <begin position="251"/>
        <end position="268"/>
    </location>
</feature>
<evidence type="ECO:0000313" key="10">
    <source>
        <dbReference type="Proteomes" id="UP000320333"/>
    </source>
</evidence>
<accession>A0A507EV93</accession>
<feature type="compositionally biased region" description="Low complexity" evidence="7">
    <location>
        <begin position="332"/>
        <end position="342"/>
    </location>
</feature>
<dbReference type="GO" id="GO:0000139">
    <property type="term" value="C:Golgi membrane"/>
    <property type="evidence" value="ECO:0007669"/>
    <property type="project" value="UniProtKB-SubCell"/>
</dbReference>
<dbReference type="Pfam" id="PF02535">
    <property type="entry name" value="Zip"/>
    <property type="match status" value="1"/>
</dbReference>
<evidence type="ECO:0000256" key="7">
    <source>
        <dbReference type="SAM" id="MobiDB-lite"/>
    </source>
</evidence>
<keyword evidence="10" id="KW-1185">Reference proteome</keyword>
<keyword evidence="5" id="KW-0333">Golgi apparatus</keyword>
<evidence type="ECO:0000256" key="1">
    <source>
        <dbReference type="ARBA" id="ARBA00004127"/>
    </source>
</evidence>
<comment type="caution">
    <text evidence="9">The sequence shown here is derived from an EMBL/GenBank/DDBJ whole genome shotgun (WGS) entry which is preliminary data.</text>
</comment>